<accession>A0A1I1MRD1</accession>
<dbReference type="Proteomes" id="UP000199438">
    <property type="component" value="Unassembled WGS sequence"/>
</dbReference>
<evidence type="ECO:0000313" key="2">
    <source>
        <dbReference type="Proteomes" id="UP000199438"/>
    </source>
</evidence>
<keyword evidence="2" id="KW-1185">Reference proteome</keyword>
<name>A0A1I1MRD1_9FLAO</name>
<dbReference type="RefSeq" id="WP_092544789.1">
    <property type="nucleotide sequence ID" value="NZ_FOKV01000011.1"/>
</dbReference>
<evidence type="ECO:0008006" key="3">
    <source>
        <dbReference type="Google" id="ProtNLM"/>
    </source>
</evidence>
<dbReference type="InterPro" id="IPR036913">
    <property type="entry name" value="YegP-like_sf"/>
</dbReference>
<dbReference type="OrthoDB" id="9802792at2"/>
<sequence>MYFKIYKQEDGFFRFEYKSDHGDFLFQGLGVFRSLDHCKKGIDYFKNESMYESFFSRETDSGGNPFFLMLDQTAKKLGISDIYSSFTLMERDIDVLKAQIYASPIDEEVESEE</sequence>
<dbReference type="EMBL" id="FOKV01000011">
    <property type="protein sequence ID" value="SFC87997.1"/>
    <property type="molecule type" value="Genomic_DNA"/>
</dbReference>
<evidence type="ECO:0000313" key="1">
    <source>
        <dbReference type="EMBL" id="SFC87997.1"/>
    </source>
</evidence>
<dbReference type="STRING" id="1334022.SAMN04487907_11117"/>
<dbReference type="SUPFAM" id="SSF160113">
    <property type="entry name" value="YegP-like"/>
    <property type="match status" value="1"/>
</dbReference>
<proteinExistence type="predicted"/>
<dbReference type="AlphaFoldDB" id="A0A1I1MRD1"/>
<gene>
    <name evidence="1" type="ORF">SAMN04487907_11117</name>
</gene>
<dbReference type="Gene3D" id="2.30.29.80">
    <property type="match status" value="1"/>
</dbReference>
<protein>
    <recommendedName>
        <fullName evidence="3">DUF1508 domain-containing protein</fullName>
    </recommendedName>
</protein>
<organism evidence="1 2">
    <name type="scientific">Zunongwangia mangrovi</name>
    <dbReference type="NCBI Taxonomy" id="1334022"/>
    <lineage>
        <taxon>Bacteria</taxon>
        <taxon>Pseudomonadati</taxon>
        <taxon>Bacteroidota</taxon>
        <taxon>Flavobacteriia</taxon>
        <taxon>Flavobacteriales</taxon>
        <taxon>Flavobacteriaceae</taxon>
        <taxon>Zunongwangia</taxon>
    </lineage>
</organism>
<reference evidence="2" key="1">
    <citation type="submission" date="2016-10" db="EMBL/GenBank/DDBJ databases">
        <authorList>
            <person name="Varghese N."/>
            <person name="Submissions S."/>
        </authorList>
    </citation>
    <scope>NUCLEOTIDE SEQUENCE [LARGE SCALE GENOMIC DNA]</scope>
    <source>
        <strain evidence="2">DSM 24499</strain>
    </source>
</reference>